<evidence type="ECO:0000313" key="8">
    <source>
        <dbReference type="Proteomes" id="UP000035681"/>
    </source>
</evidence>
<dbReference type="Gene3D" id="6.10.250.3440">
    <property type="match status" value="1"/>
</dbReference>
<comment type="similarity">
    <text evidence="2">Belongs to the mitochondrion-specific ribosomal protein mL40 family.</text>
</comment>
<keyword evidence="5" id="KW-0496">Mitochondrion</keyword>
<dbReference type="GO" id="GO:0005762">
    <property type="term" value="C:mitochondrial large ribosomal subunit"/>
    <property type="evidence" value="ECO:0007669"/>
    <property type="project" value="InterPro"/>
</dbReference>
<evidence type="ECO:0000256" key="2">
    <source>
        <dbReference type="ARBA" id="ARBA00009360"/>
    </source>
</evidence>
<evidence type="ECO:0000313" key="9">
    <source>
        <dbReference type="WBParaSite" id="SSTP_0000182400.1"/>
    </source>
</evidence>
<keyword evidence="4" id="KW-0689">Ribosomal protein</keyword>
<dbReference type="WBParaSite" id="SSTP_0000182400.1">
    <property type="protein sequence ID" value="SSTP_0000182400.1"/>
    <property type="gene ID" value="SSTP_0000182400"/>
</dbReference>
<evidence type="ECO:0000256" key="1">
    <source>
        <dbReference type="ARBA" id="ARBA00004173"/>
    </source>
</evidence>
<keyword evidence="3" id="KW-0809">Transit peptide</keyword>
<protein>
    <recommendedName>
        <fullName evidence="7">Large ribosomal subunit protein mL40</fullName>
    </recommendedName>
</protein>
<evidence type="ECO:0000256" key="5">
    <source>
        <dbReference type="ARBA" id="ARBA00023128"/>
    </source>
</evidence>
<dbReference type="AlphaFoldDB" id="A0A0K0DX57"/>
<proteinExistence type="inferred from homology"/>
<dbReference type="PANTHER" id="PTHR13359">
    <property type="entry name" value="39S RIBOSOMAL PROTEIN L40, MITOCHONDRIAL"/>
    <property type="match status" value="1"/>
</dbReference>
<keyword evidence="8" id="KW-1185">Reference proteome</keyword>
<dbReference type="InterPro" id="IPR039145">
    <property type="entry name" value="Ribosomal_mL40_metazoa/plant"/>
</dbReference>
<evidence type="ECO:0000256" key="6">
    <source>
        <dbReference type="ARBA" id="ARBA00023274"/>
    </source>
</evidence>
<evidence type="ECO:0000256" key="7">
    <source>
        <dbReference type="ARBA" id="ARBA00035192"/>
    </source>
</evidence>
<organism evidence="9">
    <name type="scientific">Strongyloides stercoralis</name>
    <name type="common">Threadworm</name>
    <dbReference type="NCBI Taxonomy" id="6248"/>
    <lineage>
        <taxon>Eukaryota</taxon>
        <taxon>Metazoa</taxon>
        <taxon>Ecdysozoa</taxon>
        <taxon>Nematoda</taxon>
        <taxon>Chromadorea</taxon>
        <taxon>Rhabditida</taxon>
        <taxon>Tylenchina</taxon>
        <taxon>Panagrolaimomorpha</taxon>
        <taxon>Strongyloidoidea</taxon>
        <taxon>Strongyloididae</taxon>
        <taxon>Strongyloides</taxon>
    </lineage>
</organism>
<dbReference type="WBParaSite" id="TCONS_00011843.p1">
    <property type="protein sequence ID" value="TCONS_00011843.p1"/>
    <property type="gene ID" value="XLOC_006782"/>
</dbReference>
<dbReference type="Pfam" id="PF09812">
    <property type="entry name" value="MRP-L28"/>
    <property type="match status" value="1"/>
</dbReference>
<evidence type="ECO:0000256" key="3">
    <source>
        <dbReference type="ARBA" id="ARBA00022946"/>
    </source>
</evidence>
<sequence length="185" mass="22021">MFRITTFFPKIGLNNNFHTTPLASSVFMKRQKRIDPEIAKQRETRKRKKLEKEIRLLKKEAKKFKPIEELDIVNEEKIKDINERKRKLEPPSTECLKNEIILGKRYGKLQSELWKMDDKWIKDVVNAQEIALNRLKILSPELYTSAIKIDEDIVKYNFEGPPQTQFHKNYQAPDGDFIDITKKWC</sequence>
<dbReference type="Proteomes" id="UP000035681">
    <property type="component" value="Unplaced"/>
</dbReference>
<evidence type="ECO:0000256" key="4">
    <source>
        <dbReference type="ARBA" id="ARBA00022980"/>
    </source>
</evidence>
<dbReference type="InterPro" id="IPR019192">
    <property type="entry name" value="Ribosomal_mL40"/>
</dbReference>
<reference evidence="9" key="1">
    <citation type="submission" date="2015-08" db="UniProtKB">
        <authorList>
            <consortium name="WormBaseParasite"/>
        </authorList>
    </citation>
    <scope>IDENTIFICATION</scope>
</reference>
<dbReference type="STRING" id="6248.A0A0K0DX57"/>
<name>A0A0K0DX57_STRER</name>
<accession>A0A0K0DX57</accession>
<comment type="subcellular location">
    <subcellularLocation>
        <location evidence="1">Mitochondrion</location>
    </subcellularLocation>
</comment>
<dbReference type="PANTHER" id="PTHR13359:SF2">
    <property type="entry name" value="LARGE RIBOSOMAL SUBUNIT PROTEIN ML40"/>
    <property type="match status" value="1"/>
</dbReference>
<keyword evidence="6" id="KW-0687">Ribonucleoprotein</keyword>